<dbReference type="Pfam" id="PF12535">
    <property type="entry name" value="Nudix_N"/>
    <property type="match status" value="1"/>
</dbReference>
<proteinExistence type="inferred from homology"/>
<dbReference type="Gene3D" id="3.90.79.10">
    <property type="entry name" value="Nucleoside Triphosphate Pyrophosphohydrolase"/>
    <property type="match status" value="1"/>
</dbReference>
<gene>
    <name evidence="3" type="ORF">GH723_15715</name>
</gene>
<dbReference type="PANTHER" id="PTHR43736:SF1">
    <property type="entry name" value="DIHYDRONEOPTERIN TRIPHOSPHATE DIPHOSPHATASE"/>
    <property type="match status" value="1"/>
</dbReference>
<sequence>MDDAPSCTPQDLIRWSEALAGIARTGLGFTDSLYERERFEEVLAVAADIRVAAGSHFESDTLVDEWMKGVGAGVAGYQTPKVAIGAVVGNDEGEILLVQRADSGVWLYPTGWADIGYSPAEVAIKEVAEETGIECEVVGLIGVLDGLRRGFSRIPLYSLVFHCRAVGGALAAHPLETSDVGWFREDELPSPLAGAESWGPMAFAAIRGDALPPHFDPPRDPPWRT</sequence>
<dbReference type="RefSeq" id="WP_153760534.1">
    <property type="nucleotide sequence ID" value="NZ_CP045851.1"/>
</dbReference>
<dbReference type="PROSITE" id="PS51462">
    <property type="entry name" value="NUDIX"/>
    <property type="match status" value="1"/>
</dbReference>
<organism evidence="3 4">
    <name type="scientific">Actinomarinicola tropica</name>
    <dbReference type="NCBI Taxonomy" id="2789776"/>
    <lineage>
        <taxon>Bacteria</taxon>
        <taxon>Bacillati</taxon>
        <taxon>Actinomycetota</taxon>
        <taxon>Acidimicrobiia</taxon>
        <taxon>Acidimicrobiales</taxon>
        <taxon>Iamiaceae</taxon>
        <taxon>Actinomarinicola</taxon>
    </lineage>
</organism>
<evidence type="ECO:0000256" key="1">
    <source>
        <dbReference type="ARBA" id="ARBA00005582"/>
    </source>
</evidence>
<dbReference type="Proteomes" id="UP000334019">
    <property type="component" value="Chromosome"/>
</dbReference>
<dbReference type="InterPro" id="IPR015797">
    <property type="entry name" value="NUDIX_hydrolase-like_dom_sf"/>
</dbReference>
<dbReference type="InterPro" id="IPR059176">
    <property type="entry name" value="UDP-X_N"/>
</dbReference>
<feature type="domain" description="Nudix hydrolase" evidence="2">
    <location>
        <begin position="79"/>
        <end position="207"/>
    </location>
</feature>
<protein>
    <submittedName>
        <fullName evidence="3">NUDIX domain-containing protein</fullName>
    </submittedName>
</protein>
<dbReference type="AlphaFoldDB" id="A0A5Q2RRA0"/>
<dbReference type="PANTHER" id="PTHR43736">
    <property type="entry name" value="ADP-RIBOSE PYROPHOSPHATASE"/>
    <property type="match status" value="1"/>
</dbReference>
<name>A0A5Q2RRA0_9ACTN</name>
<evidence type="ECO:0000313" key="3">
    <source>
        <dbReference type="EMBL" id="QGG96430.1"/>
    </source>
</evidence>
<evidence type="ECO:0000259" key="2">
    <source>
        <dbReference type="PROSITE" id="PS51462"/>
    </source>
</evidence>
<dbReference type="SUPFAM" id="SSF55811">
    <property type="entry name" value="Nudix"/>
    <property type="match status" value="1"/>
</dbReference>
<evidence type="ECO:0000313" key="4">
    <source>
        <dbReference type="Proteomes" id="UP000334019"/>
    </source>
</evidence>
<dbReference type="InterPro" id="IPR000086">
    <property type="entry name" value="NUDIX_hydrolase_dom"/>
</dbReference>
<dbReference type="Pfam" id="PF00293">
    <property type="entry name" value="NUDIX"/>
    <property type="match status" value="1"/>
</dbReference>
<reference evidence="3 4" key="1">
    <citation type="submission" date="2019-11" db="EMBL/GenBank/DDBJ databases">
        <authorList>
            <person name="He Y."/>
        </authorList>
    </citation>
    <scope>NUCLEOTIDE SEQUENCE [LARGE SCALE GENOMIC DNA]</scope>
    <source>
        <strain evidence="3 4">SCSIO 58843</strain>
    </source>
</reference>
<comment type="similarity">
    <text evidence="1">Belongs to the Nudix hydrolase family.</text>
</comment>
<dbReference type="Gene3D" id="6.10.250.1120">
    <property type="match status" value="1"/>
</dbReference>
<keyword evidence="4" id="KW-1185">Reference proteome</keyword>
<accession>A0A5Q2RRA0</accession>
<dbReference type="KEGG" id="atq:GH723_15715"/>
<dbReference type="EMBL" id="CP045851">
    <property type="protein sequence ID" value="QGG96430.1"/>
    <property type="molecule type" value="Genomic_DNA"/>
</dbReference>